<dbReference type="AlphaFoldDB" id="A0A834NLC7"/>
<dbReference type="Proteomes" id="UP000614350">
    <property type="component" value="Unassembled WGS sequence"/>
</dbReference>
<name>A0A834NLC7_VESVU</name>
<protein>
    <submittedName>
        <fullName evidence="1">Uncharacterized protein</fullName>
    </submittedName>
</protein>
<evidence type="ECO:0000313" key="1">
    <source>
        <dbReference type="EMBL" id="KAF7411888.1"/>
    </source>
</evidence>
<organism evidence="1 2">
    <name type="scientific">Vespula vulgaris</name>
    <name type="common">Yellow jacket</name>
    <name type="synonym">Wasp</name>
    <dbReference type="NCBI Taxonomy" id="7454"/>
    <lineage>
        <taxon>Eukaryota</taxon>
        <taxon>Metazoa</taxon>
        <taxon>Ecdysozoa</taxon>
        <taxon>Arthropoda</taxon>
        <taxon>Hexapoda</taxon>
        <taxon>Insecta</taxon>
        <taxon>Pterygota</taxon>
        <taxon>Neoptera</taxon>
        <taxon>Endopterygota</taxon>
        <taxon>Hymenoptera</taxon>
        <taxon>Apocrita</taxon>
        <taxon>Aculeata</taxon>
        <taxon>Vespoidea</taxon>
        <taxon>Vespidae</taxon>
        <taxon>Vespinae</taxon>
        <taxon>Vespula</taxon>
    </lineage>
</organism>
<gene>
    <name evidence="1" type="ORF">HZH66_000784</name>
</gene>
<keyword evidence="2" id="KW-1185">Reference proteome</keyword>
<proteinExistence type="predicted"/>
<comment type="caution">
    <text evidence="1">The sequence shown here is derived from an EMBL/GenBank/DDBJ whole genome shotgun (WGS) entry which is preliminary data.</text>
</comment>
<dbReference type="EMBL" id="JACSEA010000001">
    <property type="protein sequence ID" value="KAF7411888.1"/>
    <property type="molecule type" value="Genomic_DNA"/>
</dbReference>
<reference evidence="1" key="1">
    <citation type="journal article" date="2020" name="G3 (Bethesda)">
        <title>High-Quality Assemblies for Three Invasive Social Wasps from the &lt;i&gt;Vespula&lt;/i&gt; Genus.</title>
        <authorList>
            <person name="Harrop T.W.R."/>
            <person name="Guhlin J."/>
            <person name="McLaughlin G.M."/>
            <person name="Permina E."/>
            <person name="Stockwell P."/>
            <person name="Gilligan J."/>
            <person name="Le Lec M.F."/>
            <person name="Gruber M.A.M."/>
            <person name="Quinn O."/>
            <person name="Lovegrove M."/>
            <person name="Duncan E.J."/>
            <person name="Remnant E.J."/>
            <person name="Van Eeckhoven J."/>
            <person name="Graham B."/>
            <person name="Knapp R.A."/>
            <person name="Langford K.W."/>
            <person name="Kronenberg Z."/>
            <person name="Press M.O."/>
            <person name="Eacker S.M."/>
            <person name="Wilson-Rankin E.E."/>
            <person name="Purcell J."/>
            <person name="Lester P.J."/>
            <person name="Dearden P.K."/>
        </authorList>
    </citation>
    <scope>NUCLEOTIDE SEQUENCE</scope>
    <source>
        <strain evidence="1">Marl-1</strain>
    </source>
</reference>
<evidence type="ECO:0000313" key="2">
    <source>
        <dbReference type="Proteomes" id="UP000614350"/>
    </source>
</evidence>
<accession>A0A834NLC7</accession>
<sequence length="107" mass="12209">MAGEEDASNYWRFPHTLFDPTCVPLFDKNHRISENITEVSISKGKVSCVKTLKPPSEQEEPPQRRVRANSNLTISGTTTYVGQQMKNAFLYKHNPPRHKSNPQNLKV</sequence>